<dbReference type="EMBL" id="JAUZQC010000005">
    <property type="protein sequence ID" value="KAK5871665.1"/>
    <property type="molecule type" value="Genomic_DNA"/>
</dbReference>
<evidence type="ECO:0000313" key="2">
    <source>
        <dbReference type="Proteomes" id="UP001346869"/>
    </source>
</evidence>
<dbReference type="Proteomes" id="UP001346869">
    <property type="component" value="Unassembled WGS sequence"/>
</dbReference>
<accession>A0AAN7Y2Y7</accession>
<sequence>MRVTVNPVSRRRASPAAATRKTGSLYICDLYQLSSRGYAPLAPQLPTRQASQLEPGSLIGLDGPCQPLGLGVTYGSD</sequence>
<dbReference type="AlphaFoldDB" id="A0AAN7Y2Y7"/>
<gene>
    <name evidence="1" type="ORF">PBY51_004530</name>
</gene>
<evidence type="ECO:0000313" key="1">
    <source>
        <dbReference type="EMBL" id="KAK5871665.1"/>
    </source>
</evidence>
<name>A0AAN7Y2Y7_ELEMC</name>
<organism evidence="1 2">
    <name type="scientific">Eleginops maclovinus</name>
    <name type="common">Patagonian blennie</name>
    <name type="synonym">Eleginus maclovinus</name>
    <dbReference type="NCBI Taxonomy" id="56733"/>
    <lineage>
        <taxon>Eukaryota</taxon>
        <taxon>Metazoa</taxon>
        <taxon>Chordata</taxon>
        <taxon>Craniata</taxon>
        <taxon>Vertebrata</taxon>
        <taxon>Euteleostomi</taxon>
        <taxon>Actinopterygii</taxon>
        <taxon>Neopterygii</taxon>
        <taxon>Teleostei</taxon>
        <taxon>Neoteleostei</taxon>
        <taxon>Acanthomorphata</taxon>
        <taxon>Eupercaria</taxon>
        <taxon>Perciformes</taxon>
        <taxon>Notothenioidei</taxon>
        <taxon>Eleginopidae</taxon>
        <taxon>Eleginops</taxon>
    </lineage>
</organism>
<keyword evidence="2" id="KW-1185">Reference proteome</keyword>
<reference evidence="1 2" key="2">
    <citation type="journal article" date="2023" name="Mol. Biol. Evol.">
        <title>Genomics of Secondarily Temperate Adaptation in the Only Non-Antarctic Icefish.</title>
        <authorList>
            <person name="Rivera-Colon A.G."/>
            <person name="Rayamajhi N."/>
            <person name="Minhas B.F."/>
            <person name="Madrigal G."/>
            <person name="Bilyk K.T."/>
            <person name="Yoon V."/>
            <person name="Hune M."/>
            <person name="Gregory S."/>
            <person name="Cheng C.H.C."/>
            <person name="Catchen J.M."/>
        </authorList>
    </citation>
    <scope>NUCLEOTIDE SEQUENCE [LARGE SCALE GENOMIC DNA]</scope>
    <source>
        <strain evidence="1">JMC-PN-2008</strain>
    </source>
</reference>
<comment type="caution">
    <text evidence="1">The sequence shown here is derived from an EMBL/GenBank/DDBJ whole genome shotgun (WGS) entry which is preliminary data.</text>
</comment>
<proteinExistence type="predicted"/>
<reference evidence="1 2" key="1">
    <citation type="journal article" date="2023" name="Genes (Basel)">
        <title>Chromosome-Level Genome Assembly and Circadian Gene Repertoire of the Patagonia Blennie Eleginops maclovinus-The Closest Ancestral Proxy of Antarctic Cryonotothenioids.</title>
        <authorList>
            <person name="Cheng C.C."/>
            <person name="Rivera-Colon A.G."/>
            <person name="Minhas B.F."/>
            <person name="Wilson L."/>
            <person name="Rayamajhi N."/>
            <person name="Vargas-Chacoff L."/>
            <person name="Catchen J.M."/>
        </authorList>
    </citation>
    <scope>NUCLEOTIDE SEQUENCE [LARGE SCALE GENOMIC DNA]</scope>
    <source>
        <strain evidence="1">JMC-PN-2008</strain>
    </source>
</reference>
<protein>
    <submittedName>
        <fullName evidence="1">Uncharacterized protein</fullName>
    </submittedName>
</protein>